<feature type="domain" description="FAD-binding" evidence="7">
    <location>
        <begin position="5"/>
        <end position="171"/>
    </location>
</feature>
<dbReference type="PRINTS" id="PR00420">
    <property type="entry name" value="RNGMNOXGNASE"/>
</dbReference>
<keyword evidence="9" id="KW-1185">Reference proteome</keyword>
<dbReference type="STRING" id="2070753.A0A3A2ZJQ1"/>
<dbReference type="PANTHER" id="PTHR47178">
    <property type="entry name" value="MONOOXYGENASE, FAD-BINDING"/>
    <property type="match status" value="1"/>
</dbReference>
<evidence type="ECO:0000313" key="9">
    <source>
        <dbReference type="Proteomes" id="UP000266188"/>
    </source>
</evidence>
<organism evidence="8 9">
    <name type="scientific">Aspergillus sclerotialis</name>
    <dbReference type="NCBI Taxonomy" id="2070753"/>
    <lineage>
        <taxon>Eukaryota</taxon>
        <taxon>Fungi</taxon>
        <taxon>Dikarya</taxon>
        <taxon>Ascomycota</taxon>
        <taxon>Pezizomycotina</taxon>
        <taxon>Eurotiomycetes</taxon>
        <taxon>Eurotiomycetidae</taxon>
        <taxon>Eurotiales</taxon>
        <taxon>Aspergillaceae</taxon>
        <taxon>Aspergillus</taxon>
        <taxon>Aspergillus subgen. Polypaecilum</taxon>
    </lineage>
</organism>
<evidence type="ECO:0000256" key="5">
    <source>
        <dbReference type="ARBA" id="ARBA00023033"/>
    </source>
</evidence>
<comment type="caution">
    <text evidence="8">The sequence shown here is derived from an EMBL/GenBank/DDBJ whole genome shotgun (WGS) entry which is preliminary data.</text>
</comment>
<keyword evidence="2" id="KW-0285">Flavoprotein</keyword>
<keyword evidence="4" id="KW-0560">Oxidoreductase</keyword>
<feature type="signal peptide" evidence="6">
    <location>
        <begin position="1"/>
        <end position="19"/>
    </location>
</feature>
<dbReference type="AlphaFoldDB" id="A0A3A2ZJQ1"/>
<feature type="domain" description="FAD-binding" evidence="7">
    <location>
        <begin position="309"/>
        <end position="380"/>
    </location>
</feature>
<dbReference type="EMBL" id="MVGC01000150">
    <property type="protein sequence ID" value="RJE22800.1"/>
    <property type="molecule type" value="Genomic_DNA"/>
</dbReference>
<keyword evidence="6" id="KW-0732">Signal</keyword>
<reference evidence="9" key="1">
    <citation type="submission" date="2017-02" db="EMBL/GenBank/DDBJ databases">
        <authorList>
            <person name="Tafer H."/>
            <person name="Lopandic K."/>
        </authorList>
    </citation>
    <scope>NUCLEOTIDE SEQUENCE [LARGE SCALE GENOMIC DNA]</scope>
    <source>
        <strain evidence="9">CBS 366.77</strain>
    </source>
</reference>
<protein>
    <submittedName>
        <fullName evidence="8">FAD binding domain-containing protein</fullName>
    </submittedName>
</protein>
<evidence type="ECO:0000256" key="4">
    <source>
        <dbReference type="ARBA" id="ARBA00023002"/>
    </source>
</evidence>
<dbReference type="GO" id="GO:0071949">
    <property type="term" value="F:FAD binding"/>
    <property type="evidence" value="ECO:0007669"/>
    <property type="project" value="InterPro"/>
</dbReference>
<evidence type="ECO:0000256" key="6">
    <source>
        <dbReference type="SAM" id="SignalP"/>
    </source>
</evidence>
<evidence type="ECO:0000256" key="3">
    <source>
        <dbReference type="ARBA" id="ARBA00022827"/>
    </source>
</evidence>
<evidence type="ECO:0000313" key="8">
    <source>
        <dbReference type="EMBL" id="RJE22800.1"/>
    </source>
</evidence>
<keyword evidence="5" id="KW-0503">Monooxygenase</keyword>
<sequence length="429" mass="47847">MSQSPIIIVGAGITGLVLAQSLKKHCIPFQVYERDPNPSYRGKGWGITIHWALDSLIDCLPRHITDRLPEAYVDPEATRNGENGNFLFFNLRSGEALWQVPPSKRIRMAREKFRRLLMDGIDIKWDHTFHSFEPSDGAVKATFNTPNGPHTIEGSIIVGCDGSHSRVRASLFPAPEIHLNYQLPVRLLGVSTIYPGKLAAKMRQLDPFFFQGGDPLTNASHWFSFLDSPETSGRGDDTRDCQILVSWPHRQGFLGEENPLEVPSRRRDRVAFMKRVASGWTNPFHEIVQSIPEDAEPKTITLEDWVPPHDQWTSVPGSGRVVLVGDAAHAMTMYRGEAANHGIMDVQLLLSFILPLLTTGDTVCGERLTEACESYTQDMVERTAPAVLKSRQACLDAHVYERINDDSPLIQKRAAIDETKLPRGPVAAA</sequence>
<dbReference type="PANTHER" id="PTHR47178:SF1">
    <property type="entry name" value="FAD-BINDING DOMAIN-CONTAINING PROTEIN-RELATED"/>
    <property type="match status" value="1"/>
</dbReference>
<feature type="chain" id="PRO_5017236014" evidence="6">
    <location>
        <begin position="20"/>
        <end position="429"/>
    </location>
</feature>
<name>A0A3A2ZJQ1_9EURO</name>
<keyword evidence="3" id="KW-0274">FAD</keyword>
<evidence type="ECO:0000256" key="2">
    <source>
        <dbReference type="ARBA" id="ARBA00022630"/>
    </source>
</evidence>
<dbReference type="OrthoDB" id="47494at2759"/>
<comment type="cofactor">
    <cofactor evidence="1">
        <name>FAD</name>
        <dbReference type="ChEBI" id="CHEBI:57692"/>
    </cofactor>
</comment>
<dbReference type="InterPro" id="IPR036188">
    <property type="entry name" value="FAD/NAD-bd_sf"/>
</dbReference>
<accession>A0A3A2ZJQ1</accession>
<evidence type="ECO:0000259" key="7">
    <source>
        <dbReference type="Pfam" id="PF01494"/>
    </source>
</evidence>
<dbReference type="SUPFAM" id="SSF51905">
    <property type="entry name" value="FAD/NAD(P)-binding domain"/>
    <property type="match status" value="1"/>
</dbReference>
<dbReference type="Gene3D" id="3.50.50.60">
    <property type="entry name" value="FAD/NAD(P)-binding domain"/>
    <property type="match status" value="1"/>
</dbReference>
<dbReference type="Pfam" id="PF01494">
    <property type="entry name" value="FAD_binding_3"/>
    <property type="match status" value="2"/>
</dbReference>
<proteinExistence type="predicted"/>
<evidence type="ECO:0000256" key="1">
    <source>
        <dbReference type="ARBA" id="ARBA00001974"/>
    </source>
</evidence>
<dbReference type="InterPro" id="IPR002938">
    <property type="entry name" value="FAD-bd"/>
</dbReference>
<dbReference type="Proteomes" id="UP000266188">
    <property type="component" value="Unassembled WGS sequence"/>
</dbReference>
<gene>
    <name evidence="8" type="ORF">PHISCL_04858</name>
</gene>
<dbReference type="GO" id="GO:0004497">
    <property type="term" value="F:monooxygenase activity"/>
    <property type="evidence" value="ECO:0007669"/>
    <property type="project" value="UniProtKB-KW"/>
</dbReference>